<evidence type="ECO:0000313" key="1">
    <source>
        <dbReference type="EMBL" id="PSC04368.1"/>
    </source>
</evidence>
<sequence length="343" mass="35618">MISRRTFVTTAGAVLAMPAIARFGTGRALAAAPIRVGIIPILGAAPAIVMNGEGWGKKAGLELSFVTFESGPNMIQALASGTLDVYVAGVAPLAVARAKGVDVKVATATAIEEMCMVAGPKLAAEFKDGVSAAQALANYRKANGKPARLATQPAGSVPNTTLQHWLWEVAKAEKSDAEIVPMGIDATQQALLTGAVEGATIREPAVTIVTKRDPRNKIVALGGVMFPNQPGTVVAFSGNFLARDAGAAQTIVNGVVKAVDLIKTNPDKAAPHIEAMLGKGIVDTATIKAALMSPASKFVADPETIVDATRQMQAYQVKLGSLDKEYPLEGLFDRSFYAKAIQG</sequence>
<accession>A0A2T1HRU6</accession>
<dbReference type="OrthoDB" id="7307648at2"/>
<keyword evidence="2" id="KW-1185">Reference proteome</keyword>
<gene>
    <name evidence="1" type="ORF">SLNSH_14150</name>
</gene>
<dbReference type="EMBL" id="PVZS01000014">
    <property type="protein sequence ID" value="PSC04368.1"/>
    <property type="molecule type" value="Genomic_DNA"/>
</dbReference>
<dbReference type="Gene3D" id="3.40.190.10">
    <property type="entry name" value="Periplasmic binding protein-like II"/>
    <property type="match status" value="2"/>
</dbReference>
<dbReference type="InterPro" id="IPR006311">
    <property type="entry name" value="TAT_signal"/>
</dbReference>
<reference evidence="2" key="1">
    <citation type="submission" date="2018-03" db="EMBL/GenBank/DDBJ databases">
        <authorList>
            <person name="Sun L."/>
            <person name="Liu H."/>
            <person name="Chen W."/>
            <person name="Huang K."/>
            <person name="Liu W."/>
            <person name="Gao X."/>
        </authorList>
    </citation>
    <scope>NUCLEOTIDE SEQUENCE [LARGE SCALE GENOMIC DNA]</scope>
    <source>
        <strain evidence="2">SH9</strain>
    </source>
</reference>
<dbReference type="Proteomes" id="UP000239772">
    <property type="component" value="Unassembled WGS sequence"/>
</dbReference>
<dbReference type="Pfam" id="PF13379">
    <property type="entry name" value="NMT1_2"/>
    <property type="match status" value="1"/>
</dbReference>
<dbReference type="RefSeq" id="WP_106337663.1">
    <property type="nucleotide sequence ID" value="NZ_PVZS01000014.1"/>
</dbReference>
<dbReference type="PROSITE" id="PS51318">
    <property type="entry name" value="TAT"/>
    <property type="match status" value="1"/>
</dbReference>
<comment type="caution">
    <text evidence="1">The sequence shown here is derived from an EMBL/GenBank/DDBJ whole genome shotgun (WGS) entry which is preliminary data.</text>
</comment>
<dbReference type="PANTHER" id="PTHR30024">
    <property type="entry name" value="ALIPHATIC SULFONATES-BINDING PROTEIN-RELATED"/>
    <property type="match status" value="1"/>
</dbReference>
<protein>
    <submittedName>
        <fullName evidence="1">Nitrate ABC transporter substrate-binding protein</fullName>
    </submittedName>
</protein>
<name>A0A2T1HRU6_9HYPH</name>
<proteinExistence type="predicted"/>
<evidence type="ECO:0000313" key="2">
    <source>
        <dbReference type="Proteomes" id="UP000239772"/>
    </source>
</evidence>
<dbReference type="SUPFAM" id="SSF53850">
    <property type="entry name" value="Periplasmic binding protein-like II"/>
    <property type="match status" value="1"/>
</dbReference>
<dbReference type="AlphaFoldDB" id="A0A2T1HRU6"/>
<organism evidence="1 2">
    <name type="scientific">Alsobacter soli</name>
    <dbReference type="NCBI Taxonomy" id="2109933"/>
    <lineage>
        <taxon>Bacteria</taxon>
        <taxon>Pseudomonadati</taxon>
        <taxon>Pseudomonadota</taxon>
        <taxon>Alphaproteobacteria</taxon>
        <taxon>Hyphomicrobiales</taxon>
        <taxon>Alsobacteraceae</taxon>
        <taxon>Alsobacter</taxon>
    </lineage>
</organism>